<evidence type="ECO:0000256" key="1">
    <source>
        <dbReference type="ARBA" id="ARBA00012722"/>
    </source>
</evidence>
<dbReference type="SUPFAM" id="SSF50249">
    <property type="entry name" value="Nucleic acid-binding proteins"/>
    <property type="match status" value="1"/>
</dbReference>
<sequence length="321" mass="35739">MNVKSFIEQCQETYYNGMAIISDEEYDCLVKRFPQAEGSIGPTGDVPHLYRMYSLQKVYFDRGDEVPFKSLDQVETAKLDGCAISLLYIGGRLVQVLTRGDGIKGRDVTENAKLLNIPLSISQKVPTQITGEVTVTKPVENMRNYASGAMGLKDPKEFQNRIDEAELTFVAYGIQCEVGKVGCHGTYTEDMQWLENHGFISVLGTNRLSWFPSDGRVVRLNSNNEFNRLGWTNKFPRGAYAIKVDEQGEVTTLLAVTWDVGKSGKVTPVGHFEEIVIDDARITKATLNNIDYINALGLELGCQVRVIRSGGVIPKIVERVD</sequence>
<dbReference type="SUPFAM" id="SSF56091">
    <property type="entry name" value="DNA ligase/mRNA capping enzyme, catalytic domain"/>
    <property type="match status" value="1"/>
</dbReference>
<evidence type="ECO:0000256" key="3">
    <source>
        <dbReference type="ARBA" id="ARBA00022705"/>
    </source>
</evidence>
<dbReference type="Pfam" id="PF01653">
    <property type="entry name" value="DNA_ligase_aden"/>
    <property type="match status" value="1"/>
</dbReference>
<dbReference type="Pfam" id="PF03120">
    <property type="entry name" value="OB_DNA_ligase"/>
    <property type="match status" value="1"/>
</dbReference>
<accession>A0AAX4Q472</accession>
<reference evidence="7 8" key="1">
    <citation type="submission" date="2024-04" db="EMBL/GenBank/DDBJ databases">
        <authorList>
            <person name="Wojcicki M."/>
            <person name="Srednicka P."/>
            <person name="Shymialevich D."/>
            <person name="Sokolowska B."/>
        </authorList>
    </citation>
    <scope>NUCLEOTIDE SEQUENCE [LARGE SCALE GENOMIC DNA]</scope>
</reference>
<proteinExistence type="predicted"/>
<dbReference type="GO" id="GO:0003911">
    <property type="term" value="F:DNA ligase (NAD+) activity"/>
    <property type="evidence" value="ECO:0007669"/>
    <property type="project" value="UniProtKB-EC"/>
</dbReference>
<keyword evidence="3" id="KW-0235">DNA replication</keyword>
<dbReference type="InterPro" id="IPR012340">
    <property type="entry name" value="NA-bd_OB-fold"/>
</dbReference>
<evidence type="ECO:0000256" key="4">
    <source>
        <dbReference type="ARBA" id="ARBA00023027"/>
    </source>
</evidence>
<evidence type="ECO:0000256" key="2">
    <source>
        <dbReference type="ARBA" id="ARBA00022598"/>
    </source>
</evidence>
<dbReference type="EC" id="6.5.1.2" evidence="1"/>
<gene>
    <name evidence="7" type="ORF">U7154_000120</name>
</gene>
<dbReference type="Gene3D" id="3.30.1490.70">
    <property type="match status" value="1"/>
</dbReference>
<dbReference type="Proteomes" id="UP001437386">
    <property type="component" value="Segment"/>
</dbReference>
<dbReference type="InterPro" id="IPR004150">
    <property type="entry name" value="NAD_DNA_ligase_OB"/>
</dbReference>
<dbReference type="GO" id="GO:0006281">
    <property type="term" value="P:DNA repair"/>
    <property type="evidence" value="ECO:0007669"/>
    <property type="project" value="InterPro"/>
</dbReference>
<dbReference type="Gene3D" id="2.40.50.140">
    <property type="entry name" value="Nucleic acid-binding proteins"/>
    <property type="match status" value="1"/>
</dbReference>
<keyword evidence="2 7" id="KW-0436">Ligase</keyword>
<dbReference type="InterPro" id="IPR013840">
    <property type="entry name" value="DNAligase_N"/>
</dbReference>
<feature type="domain" description="NAD-dependent DNA ligase N-terminal" evidence="6">
    <location>
        <begin position="2"/>
        <end position="321"/>
    </location>
</feature>
<dbReference type="EMBL" id="PP579741">
    <property type="protein sequence ID" value="XAG95887.1"/>
    <property type="molecule type" value="Genomic_DNA"/>
</dbReference>
<dbReference type="SMART" id="SM00532">
    <property type="entry name" value="LIGANc"/>
    <property type="match status" value="1"/>
</dbReference>
<keyword evidence="8" id="KW-1185">Reference proteome</keyword>
<comment type="catalytic activity">
    <reaction evidence="5">
        <text>NAD(+) + (deoxyribonucleotide)n-3'-hydroxyl + 5'-phospho-(deoxyribonucleotide)m = (deoxyribonucleotide)n+m + AMP + beta-nicotinamide D-nucleotide.</text>
        <dbReference type="EC" id="6.5.1.2"/>
    </reaction>
</comment>
<keyword evidence="4" id="KW-0520">NAD</keyword>
<evidence type="ECO:0000259" key="6">
    <source>
        <dbReference type="SMART" id="SM00532"/>
    </source>
</evidence>
<evidence type="ECO:0000313" key="7">
    <source>
        <dbReference type="EMBL" id="XAG95887.1"/>
    </source>
</evidence>
<evidence type="ECO:0000256" key="5">
    <source>
        <dbReference type="ARBA" id="ARBA00034005"/>
    </source>
</evidence>
<evidence type="ECO:0000313" key="8">
    <source>
        <dbReference type="Proteomes" id="UP001437386"/>
    </source>
</evidence>
<name>A0AAX4Q472_9CAUD</name>
<dbReference type="Gene3D" id="3.30.470.30">
    <property type="entry name" value="DNA ligase/mRNA capping enzyme"/>
    <property type="match status" value="1"/>
</dbReference>
<organism evidence="7 8">
    <name type="scientific">Enterobacter phage KKP_3711</name>
    <dbReference type="NCBI Taxonomy" id="3109398"/>
    <lineage>
        <taxon>Viruses</taxon>
        <taxon>Duplodnaviria</taxon>
        <taxon>Heunggongvirae</taxon>
        <taxon>Uroviricota</taxon>
        <taxon>Caudoviricetes</taxon>
        <taxon>Demerecviridae</taxon>
        <taxon>Markadamsvirinae</taxon>
    </lineage>
</organism>
<dbReference type="GO" id="GO:0006260">
    <property type="term" value="P:DNA replication"/>
    <property type="evidence" value="ECO:0007669"/>
    <property type="project" value="UniProtKB-KW"/>
</dbReference>
<protein>
    <recommendedName>
        <fullName evidence="1">DNA ligase (NAD(+))</fullName>
        <ecNumber evidence="1">6.5.1.2</ecNumber>
    </recommendedName>
</protein>
<dbReference type="InterPro" id="IPR013839">
    <property type="entry name" value="DNAligase_adenylation"/>
</dbReference>